<evidence type="ECO:0000313" key="9">
    <source>
        <dbReference type="Proteomes" id="UP001305779"/>
    </source>
</evidence>
<comment type="function">
    <text evidence="7">May be involved in iron transport and iron homeostasis.</text>
</comment>
<comment type="subcellular location">
    <subcellularLocation>
        <location evidence="1 7">Membrane</location>
        <topology evidence="1 7">Multi-pass membrane protein</topology>
    </subcellularLocation>
</comment>
<keyword evidence="4 7" id="KW-0812">Transmembrane</keyword>
<dbReference type="EMBL" id="JAXOVC010000007">
    <property type="protein sequence ID" value="KAK4498664.1"/>
    <property type="molecule type" value="Genomic_DNA"/>
</dbReference>
<accession>A0ABR0EB10</accession>
<protein>
    <recommendedName>
        <fullName evidence="7">Solute carrier family 40 member</fullName>
    </recommendedName>
</protein>
<evidence type="ECO:0000256" key="2">
    <source>
        <dbReference type="ARBA" id="ARBA00006279"/>
    </source>
</evidence>
<keyword evidence="6 7" id="KW-0472">Membrane</keyword>
<keyword evidence="7" id="KW-0406">Ion transport</keyword>
<comment type="caution">
    <text evidence="7">Lacks conserved residue(s) required for the propagation of feature annotation.</text>
</comment>
<feature type="transmembrane region" description="Helical" evidence="7">
    <location>
        <begin position="36"/>
        <end position="53"/>
    </location>
</feature>
<keyword evidence="3 7" id="KW-0813">Transport</keyword>
<keyword evidence="5 7" id="KW-1133">Transmembrane helix</keyword>
<evidence type="ECO:0000256" key="5">
    <source>
        <dbReference type="ARBA" id="ARBA00022989"/>
    </source>
</evidence>
<dbReference type="InterPro" id="IPR009716">
    <property type="entry name" value="Ferroportin-1"/>
</dbReference>
<evidence type="ECO:0000256" key="1">
    <source>
        <dbReference type="ARBA" id="ARBA00004141"/>
    </source>
</evidence>
<feature type="transmembrane region" description="Helical" evidence="7">
    <location>
        <begin position="376"/>
        <end position="396"/>
    </location>
</feature>
<comment type="similarity">
    <text evidence="2 7">Belongs to the ferroportin (FP) (TC 2.A.100) family. SLC40A subfamily.</text>
</comment>
<name>A0ABR0EB10_ZASCE</name>
<feature type="transmembrane region" description="Helical" evidence="7">
    <location>
        <begin position="279"/>
        <end position="302"/>
    </location>
</feature>
<organism evidence="8 9">
    <name type="scientific">Zasmidium cellare</name>
    <name type="common">Wine cellar mold</name>
    <name type="synonym">Racodium cellare</name>
    <dbReference type="NCBI Taxonomy" id="395010"/>
    <lineage>
        <taxon>Eukaryota</taxon>
        <taxon>Fungi</taxon>
        <taxon>Dikarya</taxon>
        <taxon>Ascomycota</taxon>
        <taxon>Pezizomycotina</taxon>
        <taxon>Dothideomycetes</taxon>
        <taxon>Dothideomycetidae</taxon>
        <taxon>Mycosphaerellales</taxon>
        <taxon>Mycosphaerellaceae</taxon>
        <taxon>Zasmidium</taxon>
    </lineage>
</organism>
<dbReference type="PANTHER" id="PTHR11660:SF57">
    <property type="entry name" value="SOLUTE CARRIER FAMILY 40 MEMBER"/>
    <property type="match status" value="1"/>
</dbReference>
<evidence type="ECO:0000256" key="7">
    <source>
        <dbReference type="RuleBase" id="RU365065"/>
    </source>
</evidence>
<keyword evidence="9" id="KW-1185">Reference proteome</keyword>
<evidence type="ECO:0000256" key="3">
    <source>
        <dbReference type="ARBA" id="ARBA00022448"/>
    </source>
</evidence>
<reference evidence="8 9" key="1">
    <citation type="journal article" date="2023" name="G3 (Bethesda)">
        <title>A chromosome-level genome assembly of Zasmidium syzygii isolated from banana leaves.</title>
        <authorList>
            <person name="van Westerhoven A.C."/>
            <person name="Mehrabi R."/>
            <person name="Talebi R."/>
            <person name="Steentjes M.B.F."/>
            <person name="Corcolon B."/>
            <person name="Chong P.A."/>
            <person name="Kema G.H.J."/>
            <person name="Seidl M.F."/>
        </authorList>
    </citation>
    <scope>NUCLEOTIDE SEQUENCE [LARGE SCALE GENOMIC DNA]</scope>
    <source>
        <strain evidence="8 9">P124</strain>
    </source>
</reference>
<proteinExistence type="inferred from homology"/>
<dbReference type="Proteomes" id="UP001305779">
    <property type="component" value="Unassembled WGS sequence"/>
</dbReference>
<dbReference type="PANTHER" id="PTHR11660">
    <property type="entry name" value="SOLUTE CARRIER FAMILY 40 MEMBER"/>
    <property type="match status" value="1"/>
</dbReference>
<dbReference type="Gene3D" id="1.20.1250.20">
    <property type="entry name" value="MFS general substrate transporter like domains"/>
    <property type="match status" value="1"/>
</dbReference>
<dbReference type="InterPro" id="IPR036259">
    <property type="entry name" value="MFS_trans_sf"/>
</dbReference>
<evidence type="ECO:0000313" key="8">
    <source>
        <dbReference type="EMBL" id="KAK4498664.1"/>
    </source>
</evidence>
<feature type="transmembrane region" description="Helical" evidence="7">
    <location>
        <begin position="252"/>
        <end position="272"/>
    </location>
</feature>
<gene>
    <name evidence="8" type="ORF">PRZ48_009174</name>
</gene>
<evidence type="ECO:0000256" key="6">
    <source>
        <dbReference type="ARBA" id="ARBA00023136"/>
    </source>
</evidence>
<dbReference type="SUPFAM" id="SSF103473">
    <property type="entry name" value="MFS general substrate transporter"/>
    <property type="match status" value="1"/>
</dbReference>
<evidence type="ECO:0000256" key="4">
    <source>
        <dbReference type="ARBA" id="ARBA00022692"/>
    </source>
</evidence>
<sequence>MSAYAFARGLAAILFSPLIGQYIDTGNRLKVVRLSIVVQRAVVAASCVIFYLLHRGLFPGTGVQNGMLVVLATLACFEKLASILNFVAVEKDWVVIVAENDPDSLRLLNSQMRRIDLLCKLFGPLGIALLDGISTEIAILVNLGMNVSSIVIEYFAIARVYSEVPALQTAKTRPTSPQNEGSAVHSRLSQQCRHVSKMASKAASDLRFYFRHRALLPSLAGALLYLTVLSFGGQMVTYLLSSGYSSTEVGVARTFSVAFEVMATWVAPWLMGKIGPIRAGLWMSSWQLTTLIAGLVVFWAFLSNPVVSASGLVVGTILSRVGLFGFDLCAQVIVQEDVEADHRGAFSSVEAALQNAFELLSFGSTIVFSDPAAFKWPTLISTVSVTLACLLQAIFVRHRRKHLVHFEYLGSMCGDLLTGKKTARERQFQRLGHDEEQNLANRS</sequence>
<feature type="transmembrane region" description="Helical" evidence="7">
    <location>
        <begin position="214"/>
        <end position="240"/>
    </location>
</feature>
<dbReference type="Pfam" id="PF06963">
    <property type="entry name" value="FPN1"/>
    <property type="match status" value="1"/>
</dbReference>
<comment type="caution">
    <text evidence="8">The sequence shown here is derived from an EMBL/GenBank/DDBJ whole genome shotgun (WGS) entry which is preliminary data.</text>
</comment>